<keyword evidence="9" id="KW-1185">Reference proteome</keyword>
<evidence type="ECO:0000313" key="8">
    <source>
        <dbReference type="EMBL" id="QLG72141.1"/>
    </source>
</evidence>
<dbReference type="GO" id="GO:0000056">
    <property type="term" value="P:ribosomal small subunit export from nucleus"/>
    <property type="evidence" value="ECO:0007669"/>
    <property type="project" value="InterPro"/>
</dbReference>
<evidence type="ECO:0000256" key="2">
    <source>
        <dbReference type="ARBA" id="ARBA00022448"/>
    </source>
</evidence>
<dbReference type="GO" id="GO:0006606">
    <property type="term" value="P:protein import into nucleus"/>
    <property type="evidence" value="ECO:0007669"/>
    <property type="project" value="TreeGrafter"/>
</dbReference>
<keyword evidence="7" id="KW-0539">Nucleus</keyword>
<proteinExistence type="predicted"/>
<organism evidence="8 9">
    <name type="scientific">Zygotorulaspora mrakii</name>
    <name type="common">Zygosaccharomyces mrakii</name>
    <dbReference type="NCBI Taxonomy" id="42260"/>
    <lineage>
        <taxon>Eukaryota</taxon>
        <taxon>Fungi</taxon>
        <taxon>Dikarya</taxon>
        <taxon>Ascomycota</taxon>
        <taxon>Saccharomycotina</taxon>
        <taxon>Saccharomycetes</taxon>
        <taxon>Saccharomycetales</taxon>
        <taxon>Saccharomycetaceae</taxon>
        <taxon>Zygotorulaspora</taxon>
    </lineage>
</organism>
<dbReference type="EMBL" id="CP058606">
    <property type="protein sequence ID" value="QLG72141.1"/>
    <property type="molecule type" value="Genomic_DNA"/>
</dbReference>
<keyword evidence="3" id="KW-0509">mRNA transport</keyword>
<dbReference type="Proteomes" id="UP000509704">
    <property type="component" value="Chromosome 3"/>
</dbReference>
<keyword evidence="2" id="KW-0813">Transport</keyword>
<dbReference type="GO" id="GO:0017056">
    <property type="term" value="F:structural constituent of nuclear pore"/>
    <property type="evidence" value="ECO:0007669"/>
    <property type="project" value="InterPro"/>
</dbReference>
<dbReference type="KEGG" id="zmk:HG535_0C04950"/>
<protein>
    <recommendedName>
        <fullName evidence="10">Nucleoporin Nup82</fullName>
    </recommendedName>
</protein>
<dbReference type="RefSeq" id="XP_037143869.1">
    <property type="nucleotide sequence ID" value="XM_037287974.1"/>
</dbReference>
<dbReference type="PANTHER" id="PTHR13257:SF0">
    <property type="entry name" value="NUCLEAR PORE COMPLEX PROTEIN NUP88"/>
    <property type="match status" value="1"/>
</dbReference>
<dbReference type="OrthoDB" id="341482at2759"/>
<dbReference type="InterPro" id="IPR037700">
    <property type="entry name" value="NUP88/NUP82"/>
</dbReference>
<sequence length="698" mass="79706">MSLEGHSIFSGNILNQSNSERFFLTANRGSLCVLYQESILRWCLVSEDSYRFMQLKPAIESVKGAVLSKSGNFICLYSEVEIRIVEIPWSYTDPSSMASVFQRYRYINKKEEYGLKQVLFHGLAAQDNTIIVLRSDDSISLLNWQRDNDTIVLNRHYRALGLDAVVSDVSSITLSEDCLTLYAVNTSEGGDIYAFYPCLPSKLNISKKDLKFLLNKSLVQYEGLNVNSKADNKTNTIKQLHFVSAMQKNSATVGNEKEDLLIEVPEGRRQTRDQGPFTISPFPNKLYDCTFHEISTLPISKELDLLVLTMDNGYVAILYNDLEITMNWEFTNYDHNNSFVLVEIIKLDKPGKLSIPAGQYGKFAVSTDTGAYLIDTAKWSEKMATCLVDSDLQLIGEITFKSDIKFIDSLSHITSISFCSMLETDSLIFVSNQSVAVTPLEPNILKLPKSNHNQKTDSSNAYKIHFTQPIDEIMALNQIFQQDIKKSPSVVVDPKTRQQPLENDTNEIQLTALTEVSKDLMTGISRGQALGLVLHNRLREQQYELTCQLKMGNEILEKQDVIADTYERQLSSKKKISVKQNSLIERLNGMKKRITEIERSSSYQNSKISKKEMEWFKEIRNQVLNFNQYVHTQRKLQEQLQYVSKELKLQPNEVTLEQPLDDWDELRKVLDEDTKILKECNAQIRQASTEIHNNTVNT</sequence>
<dbReference type="GO" id="GO:0006406">
    <property type="term" value="P:mRNA export from nucleus"/>
    <property type="evidence" value="ECO:0007669"/>
    <property type="project" value="TreeGrafter"/>
</dbReference>
<keyword evidence="4" id="KW-0653">Protein transport</keyword>
<keyword evidence="6" id="KW-0906">Nuclear pore complex</keyword>
<dbReference type="PANTHER" id="PTHR13257">
    <property type="entry name" value="NUCLEOPORIN NUP84-RELATED"/>
    <property type="match status" value="1"/>
</dbReference>
<accession>A0A7H9B0J6</accession>
<dbReference type="GO" id="GO:0005643">
    <property type="term" value="C:nuclear pore"/>
    <property type="evidence" value="ECO:0007669"/>
    <property type="project" value="UniProtKB-SubCell"/>
</dbReference>
<comment type="subcellular location">
    <subcellularLocation>
        <location evidence="1">Nucleus</location>
        <location evidence="1">Nuclear pore complex</location>
    </subcellularLocation>
</comment>
<dbReference type="AlphaFoldDB" id="A0A7H9B0J6"/>
<reference evidence="8 9" key="1">
    <citation type="submission" date="2020-07" db="EMBL/GenBank/DDBJ databases">
        <title>The yeast mating-type switching endonuclease HO is a domesticated member of an unorthodox homing genetic element family.</title>
        <authorList>
            <person name="Coughlan A.Y."/>
            <person name="Lombardi L."/>
            <person name="Braun-Galleani S."/>
            <person name="Martos A.R."/>
            <person name="Galeote V."/>
            <person name="Bigey F."/>
            <person name="Dequin S."/>
            <person name="Byrne K.P."/>
            <person name="Wolfe K.H."/>
        </authorList>
    </citation>
    <scope>NUCLEOTIDE SEQUENCE [LARGE SCALE GENOMIC DNA]</scope>
    <source>
        <strain evidence="8 9">NRRL Y-6702</strain>
    </source>
</reference>
<gene>
    <name evidence="8" type="ORF">HG535_0C04950</name>
</gene>
<evidence type="ECO:0000256" key="1">
    <source>
        <dbReference type="ARBA" id="ARBA00004567"/>
    </source>
</evidence>
<evidence type="ECO:0000256" key="6">
    <source>
        <dbReference type="ARBA" id="ARBA00023132"/>
    </source>
</evidence>
<evidence type="ECO:0000256" key="4">
    <source>
        <dbReference type="ARBA" id="ARBA00022927"/>
    </source>
</evidence>
<evidence type="ECO:0000313" key="9">
    <source>
        <dbReference type="Proteomes" id="UP000509704"/>
    </source>
</evidence>
<name>A0A7H9B0J6_ZYGMR</name>
<dbReference type="GO" id="GO:0000055">
    <property type="term" value="P:ribosomal large subunit export from nucleus"/>
    <property type="evidence" value="ECO:0007669"/>
    <property type="project" value="InterPro"/>
</dbReference>
<evidence type="ECO:0008006" key="10">
    <source>
        <dbReference type="Google" id="ProtNLM"/>
    </source>
</evidence>
<evidence type="ECO:0000256" key="3">
    <source>
        <dbReference type="ARBA" id="ARBA00022816"/>
    </source>
</evidence>
<dbReference type="GeneID" id="59235839"/>
<evidence type="ECO:0000256" key="5">
    <source>
        <dbReference type="ARBA" id="ARBA00023010"/>
    </source>
</evidence>
<keyword evidence="5" id="KW-0811">Translocation</keyword>
<evidence type="ECO:0000256" key="7">
    <source>
        <dbReference type="ARBA" id="ARBA00023242"/>
    </source>
</evidence>